<dbReference type="AlphaFoldDB" id="A0A1Y3EXY2"/>
<gene>
    <name evidence="1" type="ORF">D917_04890</name>
</gene>
<sequence length="217" mass="24532">MRRIRLMTDSVTVHRWVSDGLSGKARLKTKTSGEMLIRRRVGMILSLVEEFGLELEVDLVKCACNKADELTRVPRRWLKPPAAGPALVCAATADLGVERMIADVHHAMGHPGIRRTLYFARRTDSTVSKRQVRQVISVCEPCKSLDPAPGKWKRGSLEVEEVWQRVGMDITHVRGGPYLTLIDCRPSRFAFWQRLRVHCSANAIEQLEAVFYERGAP</sequence>
<comment type="caution">
    <text evidence="1">The sequence shown here is derived from an EMBL/GenBank/DDBJ whole genome shotgun (WGS) entry which is preliminary data.</text>
</comment>
<name>A0A1Y3EXY2_9BILA</name>
<evidence type="ECO:0000313" key="1">
    <source>
        <dbReference type="EMBL" id="OUC49981.1"/>
    </source>
</evidence>
<protein>
    <submittedName>
        <fullName evidence="1">Uncharacterized protein</fullName>
    </submittedName>
</protein>
<dbReference type="EMBL" id="LVZM01000119">
    <property type="protein sequence ID" value="OUC49981.1"/>
    <property type="molecule type" value="Genomic_DNA"/>
</dbReference>
<dbReference type="Proteomes" id="UP000243006">
    <property type="component" value="Unassembled WGS sequence"/>
</dbReference>
<evidence type="ECO:0000313" key="2">
    <source>
        <dbReference type="Proteomes" id="UP000243006"/>
    </source>
</evidence>
<proteinExistence type="predicted"/>
<reference evidence="1 2" key="1">
    <citation type="submission" date="2015-04" db="EMBL/GenBank/DDBJ databases">
        <title>Draft genome of the roundworm Trichinella nativa.</title>
        <authorList>
            <person name="Mitreva M."/>
        </authorList>
    </citation>
    <scope>NUCLEOTIDE SEQUENCE [LARGE SCALE GENOMIC DNA]</scope>
    <source>
        <strain evidence="1 2">ISS45</strain>
    </source>
</reference>
<organism evidence="1 2">
    <name type="scientific">Trichinella nativa</name>
    <dbReference type="NCBI Taxonomy" id="6335"/>
    <lineage>
        <taxon>Eukaryota</taxon>
        <taxon>Metazoa</taxon>
        <taxon>Ecdysozoa</taxon>
        <taxon>Nematoda</taxon>
        <taxon>Enoplea</taxon>
        <taxon>Dorylaimia</taxon>
        <taxon>Trichinellida</taxon>
        <taxon>Trichinellidae</taxon>
        <taxon>Trichinella</taxon>
    </lineage>
</organism>
<accession>A0A1Y3EXY2</accession>